<evidence type="ECO:0000256" key="7">
    <source>
        <dbReference type="ARBA" id="ARBA00023242"/>
    </source>
</evidence>
<feature type="region of interest" description="Disordered" evidence="9">
    <location>
        <begin position="1074"/>
        <end position="1128"/>
    </location>
</feature>
<dbReference type="InterPro" id="IPR000330">
    <property type="entry name" value="SNF2_N"/>
</dbReference>
<dbReference type="Gene3D" id="1.20.5.1190">
    <property type="entry name" value="iswi atpase"/>
    <property type="match status" value="1"/>
</dbReference>
<dbReference type="Gene3D" id="1.10.1040.30">
    <property type="entry name" value="ISWI, HAND domain"/>
    <property type="match status" value="1"/>
</dbReference>
<feature type="domain" description="Helicase C-terminal" evidence="11">
    <location>
        <begin position="552"/>
        <end position="703"/>
    </location>
</feature>
<dbReference type="GO" id="GO:0005634">
    <property type="term" value="C:nucleus"/>
    <property type="evidence" value="ECO:0007669"/>
    <property type="project" value="UniProtKB-SubCell"/>
</dbReference>
<dbReference type="InterPro" id="IPR015195">
    <property type="entry name" value="SLIDE"/>
</dbReference>
<protein>
    <recommendedName>
        <fullName evidence="15">Chromatin-remodeling complex ATPase chain</fullName>
    </recommendedName>
</protein>
<dbReference type="GO" id="GO:0016887">
    <property type="term" value="F:ATP hydrolysis activity"/>
    <property type="evidence" value="ECO:0007669"/>
    <property type="project" value="TreeGrafter"/>
</dbReference>
<evidence type="ECO:0000256" key="9">
    <source>
        <dbReference type="SAM" id="MobiDB-lite"/>
    </source>
</evidence>
<dbReference type="GO" id="GO:0140658">
    <property type="term" value="F:ATP-dependent chromatin remodeler activity"/>
    <property type="evidence" value="ECO:0007669"/>
    <property type="project" value="TreeGrafter"/>
</dbReference>
<dbReference type="FunFam" id="1.10.10.60:FF:000049">
    <property type="entry name" value="SWI/SNF-related matrix-associated actin-dependent regulator of chromatin subfamily A member"/>
    <property type="match status" value="1"/>
</dbReference>
<dbReference type="AlphaFoldDB" id="A0AAU9SUG7"/>
<dbReference type="InterPro" id="IPR038718">
    <property type="entry name" value="SNF2-like_sf"/>
</dbReference>
<dbReference type="Pfam" id="PF00176">
    <property type="entry name" value="SNF2-rel_dom"/>
    <property type="match status" value="1"/>
</dbReference>
<feature type="region of interest" description="Disordered" evidence="9">
    <location>
        <begin position="1"/>
        <end position="63"/>
    </location>
</feature>
<dbReference type="FunFam" id="1.10.1040.30:FF:000002">
    <property type="entry name" value="ISWI chromatin-remodeling complex ATPase CHR11"/>
    <property type="match status" value="1"/>
</dbReference>
<dbReference type="InterPro" id="IPR049730">
    <property type="entry name" value="SNF2/RAD54-like_C"/>
</dbReference>
<dbReference type="FunFam" id="1.10.10.60:FF:000022">
    <property type="entry name" value="ISWI chromatin-remodeling complex ATPase CHR11 isoform A"/>
    <property type="match status" value="1"/>
</dbReference>
<dbReference type="InterPro" id="IPR014001">
    <property type="entry name" value="Helicase_ATP-bd"/>
</dbReference>
<dbReference type="CDD" id="cd17997">
    <property type="entry name" value="DEXHc_SMARCA1_SMARCA5"/>
    <property type="match status" value="1"/>
</dbReference>
<keyword evidence="14" id="KW-1185">Reference proteome</keyword>
<dbReference type="InterPro" id="IPR044754">
    <property type="entry name" value="Isw1/2_DEXHc"/>
</dbReference>
<dbReference type="EMBL" id="OU466862">
    <property type="protein sequence ID" value="CAH2072423.1"/>
    <property type="molecule type" value="Genomic_DNA"/>
</dbReference>
<organism evidence="13 14">
    <name type="scientific">Thlaspi arvense</name>
    <name type="common">Field penny-cress</name>
    <dbReference type="NCBI Taxonomy" id="13288"/>
    <lineage>
        <taxon>Eukaryota</taxon>
        <taxon>Viridiplantae</taxon>
        <taxon>Streptophyta</taxon>
        <taxon>Embryophyta</taxon>
        <taxon>Tracheophyta</taxon>
        <taxon>Spermatophyta</taxon>
        <taxon>Magnoliopsida</taxon>
        <taxon>eudicotyledons</taxon>
        <taxon>Gunneridae</taxon>
        <taxon>Pentapetalae</taxon>
        <taxon>rosids</taxon>
        <taxon>malvids</taxon>
        <taxon>Brassicales</taxon>
        <taxon>Brassicaceae</taxon>
        <taxon>Thlaspideae</taxon>
        <taxon>Thlaspi</taxon>
    </lineage>
</organism>
<evidence type="ECO:0000259" key="10">
    <source>
        <dbReference type="PROSITE" id="PS51192"/>
    </source>
</evidence>
<evidence type="ECO:0000256" key="3">
    <source>
        <dbReference type="ARBA" id="ARBA00022741"/>
    </source>
</evidence>
<evidence type="ECO:0000256" key="6">
    <source>
        <dbReference type="ARBA" id="ARBA00022853"/>
    </source>
</evidence>
<dbReference type="Pfam" id="PF00271">
    <property type="entry name" value="Helicase_C"/>
    <property type="match status" value="1"/>
</dbReference>
<keyword evidence="8" id="KW-0175">Coiled coil</keyword>
<feature type="compositionally biased region" description="Acidic residues" evidence="9">
    <location>
        <begin position="46"/>
        <end position="63"/>
    </location>
</feature>
<dbReference type="FunFam" id="3.40.50.300:FF:000519">
    <property type="entry name" value="ISWI chromatin-remodeling complex ATPase CHR11"/>
    <property type="match status" value="1"/>
</dbReference>
<sequence>MARPSKREVSSDEAGSSEEEEVQVNDQVNVEEDDEELEAVARSADSNDEAPVSDDEIVPAEDDDDDGEVALPFLFALFDSHSHVRSVILGIVVLGIEKAILSRLRFSGLVRVIWFRTFSSCCLKDEVDEAKAEISKREKARLKEMQRMKKQKIQEILDAQNASIDADMNNKGKGRLTYLLQQTELFSHFAKSDPSTSQKKGKGRGRHASKLTEEEEDEECLKEEEGGVPGSGSTRLLTQPACIQGKMRDYQLAGLNWLIRLYENGINGILADEMGLGKTLQTISLLAYLHEYKGISGPHMVVAPKSTLGNWMNEIRRFCPVLRAVKFLGNPEERRHIREELLVAGKFDVCVTSFEMAIKEKTCLRRFSWRYIIIDEAHRIKNENSLLSKTMRLFSTNYRLLITGTPLQNNLHELWALLNFLLPEVFSSAETFDEWFQISGENDQQEVVQQLHKVLRPFLLRRLKSDVEKGLPPKKETILKVGMSQMQKQYYKALLQKDLEVINGGGERKRLLNIAMQLRKCCNHPYLFQGAEPGPPYTTGDHLVTNAGKMVLLDKLLPKLKERDSRVLIFSQMTRLLDILEDYLMYRGYQYCRIDGNTGGDDRDASIEAYNKPGSEKFVFLLSTRAGGLGINLATADVVILYDSDWNPQVDLQAQDRAHRIGQKKEVQVFRFCTENAIEAKVIERAYKKLALDALVIQQGRLAEQKTVNKDELLQMVRYGAELVFSSKDSTITDEDVDRIIARGEEATAELDAKMKKFTEDAIQFKMDDSADFYDFDDDSKDENKFDFKKIVSENWNDPPKRERKRNYSETEYFKQTLRQGAPAKPKEPRIPRMPQLHDFQFFNNQRLTELFEKEVRHLMKTHQKTQIKDTVEVDEPEEVGDPLTAEEVEEKEQLLEEASEPGFSTWNRRDFNTFIRSCEKYGRNDIKSIAAEMEGKTEEEVERYAEVFKERFMELTEYDRIIKNIEKGEARISRKDEIMKAIGKKLDRYRNPCLELKIQYGQNKGKLYNEDCDRFMICMVHKLGYGNWDELKHAFRTSATFSFDWFVKSRSSQELARRCDTLIRLIEKENQEYDERERQARREKKLAKTATPSKRALGRQANESHSSLKKRKQLSMDDFVSSGKRRK</sequence>
<feature type="domain" description="SANT" evidence="12">
    <location>
        <begin position="902"/>
        <end position="954"/>
    </location>
</feature>
<keyword evidence="5" id="KW-0067">ATP-binding</keyword>
<dbReference type="InterPro" id="IPR001650">
    <property type="entry name" value="Helicase_C-like"/>
</dbReference>
<evidence type="ECO:0000256" key="4">
    <source>
        <dbReference type="ARBA" id="ARBA00022801"/>
    </source>
</evidence>
<dbReference type="InterPro" id="IPR001005">
    <property type="entry name" value="SANT/Myb"/>
</dbReference>
<keyword evidence="4" id="KW-0378">Hydrolase</keyword>
<dbReference type="GO" id="GO:0034728">
    <property type="term" value="P:nucleosome organization"/>
    <property type="evidence" value="ECO:0007669"/>
    <property type="project" value="TreeGrafter"/>
</dbReference>
<reference evidence="13 14" key="1">
    <citation type="submission" date="2022-03" db="EMBL/GenBank/DDBJ databases">
        <authorList>
            <person name="Nunn A."/>
            <person name="Chopra R."/>
            <person name="Nunn A."/>
            <person name="Contreras Garrido A."/>
        </authorList>
    </citation>
    <scope>NUCLEOTIDE SEQUENCE [LARGE SCALE GENOMIC DNA]</scope>
</reference>
<dbReference type="SUPFAM" id="SSF52540">
    <property type="entry name" value="P-loop containing nucleoside triphosphate hydrolases"/>
    <property type="match status" value="2"/>
</dbReference>
<evidence type="ECO:0000313" key="13">
    <source>
        <dbReference type="EMBL" id="CAH2072423.1"/>
    </source>
</evidence>
<gene>
    <name evidence="13" type="ORF">TAV2_LOCUS20289</name>
</gene>
<comment type="subcellular location">
    <subcellularLocation>
        <location evidence="1">Nucleus</location>
    </subcellularLocation>
</comment>
<keyword evidence="6" id="KW-0156">Chromatin regulator</keyword>
<name>A0AAU9SUG7_THLAR</name>
<evidence type="ECO:0000256" key="8">
    <source>
        <dbReference type="SAM" id="Coils"/>
    </source>
</evidence>
<accession>A0AAU9SUG7</accession>
<dbReference type="SMART" id="SM00487">
    <property type="entry name" value="DEXDc"/>
    <property type="match status" value="1"/>
</dbReference>
<evidence type="ECO:0000256" key="2">
    <source>
        <dbReference type="ARBA" id="ARBA00009687"/>
    </source>
</evidence>
<comment type="similarity">
    <text evidence="2">Belongs to the SNF2/RAD54 helicase family. ISWI subfamily.</text>
</comment>
<feature type="region of interest" description="Disordered" evidence="9">
    <location>
        <begin position="190"/>
        <end position="234"/>
    </location>
</feature>
<evidence type="ECO:0000313" key="14">
    <source>
        <dbReference type="Proteomes" id="UP000836841"/>
    </source>
</evidence>
<dbReference type="InterPro" id="IPR015194">
    <property type="entry name" value="ISWI_HAND-dom"/>
</dbReference>
<dbReference type="GO" id="GO:0031491">
    <property type="term" value="F:nucleosome binding"/>
    <property type="evidence" value="ECO:0007669"/>
    <property type="project" value="InterPro"/>
</dbReference>
<dbReference type="InterPro" id="IPR036306">
    <property type="entry name" value="ISWI_HAND-dom_sf"/>
</dbReference>
<dbReference type="PROSITE" id="PS51194">
    <property type="entry name" value="HELICASE_CTER"/>
    <property type="match status" value="1"/>
</dbReference>
<dbReference type="SUPFAM" id="SSF46689">
    <property type="entry name" value="Homeodomain-like"/>
    <property type="match status" value="2"/>
</dbReference>
<dbReference type="FunFam" id="3.40.50.10810:FF:000028">
    <property type="entry name" value="Chromatin-remodeling complex ATPase"/>
    <property type="match status" value="1"/>
</dbReference>
<dbReference type="PANTHER" id="PTHR45623:SF49">
    <property type="entry name" value="SWI_SNF-RELATED MATRIX-ASSOCIATED ACTIN-DEPENDENT REGULATOR OF CHROMATIN SUBFAMILY A MEMBER 5"/>
    <property type="match status" value="1"/>
</dbReference>
<dbReference type="GO" id="GO:0005524">
    <property type="term" value="F:ATP binding"/>
    <property type="evidence" value="ECO:0007669"/>
    <property type="project" value="UniProtKB-KW"/>
</dbReference>
<evidence type="ECO:0000259" key="12">
    <source>
        <dbReference type="PROSITE" id="PS51293"/>
    </source>
</evidence>
<dbReference type="InterPro" id="IPR017884">
    <property type="entry name" value="SANT_dom"/>
</dbReference>
<feature type="compositionally biased region" description="Acidic residues" evidence="9">
    <location>
        <begin position="213"/>
        <end position="222"/>
    </location>
</feature>
<proteinExistence type="inferred from homology"/>
<feature type="compositionally biased region" description="Acidic residues" evidence="9">
    <location>
        <begin position="15"/>
        <end position="38"/>
    </location>
</feature>
<feature type="domain" description="Helicase ATP-binding" evidence="10">
    <location>
        <begin position="259"/>
        <end position="424"/>
    </location>
</feature>
<dbReference type="Gene3D" id="3.40.50.300">
    <property type="entry name" value="P-loop containing nucleotide triphosphate hydrolases"/>
    <property type="match status" value="1"/>
</dbReference>
<dbReference type="InterPro" id="IPR009057">
    <property type="entry name" value="Homeodomain-like_sf"/>
</dbReference>
<evidence type="ECO:0008006" key="15">
    <source>
        <dbReference type="Google" id="ProtNLM"/>
    </source>
</evidence>
<dbReference type="CDD" id="cd00167">
    <property type="entry name" value="SANT"/>
    <property type="match status" value="1"/>
</dbReference>
<feature type="compositionally biased region" description="Basic residues" evidence="9">
    <location>
        <begin position="199"/>
        <end position="209"/>
    </location>
</feature>
<dbReference type="SUPFAM" id="SSF101224">
    <property type="entry name" value="HAND domain of the nucleosome remodeling ATPase ISWI"/>
    <property type="match status" value="1"/>
</dbReference>
<dbReference type="PROSITE" id="PS51293">
    <property type="entry name" value="SANT"/>
    <property type="match status" value="1"/>
</dbReference>
<dbReference type="CDD" id="cd18793">
    <property type="entry name" value="SF2_C_SNF"/>
    <property type="match status" value="1"/>
</dbReference>
<keyword evidence="3" id="KW-0547">Nucleotide-binding</keyword>
<dbReference type="Proteomes" id="UP000836841">
    <property type="component" value="Chromosome 6"/>
</dbReference>
<dbReference type="Gene3D" id="3.40.50.10810">
    <property type="entry name" value="Tandem AAA-ATPase domain"/>
    <property type="match status" value="1"/>
</dbReference>
<dbReference type="GO" id="GO:0003677">
    <property type="term" value="F:DNA binding"/>
    <property type="evidence" value="ECO:0007669"/>
    <property type="project" value="InterPro"/>
</dbReference>
<dbReference type="SMART" id="SM00717">
    <property type="entry name" value="SANT"/>
    <property type="match status" value="2"/>
</dbReference>
<keyword evidence="7" id="KW-0539">Nucleus</keyword>
<dbReference type="GO" id="GO:0000785">
    <property type="term" value="C:chromatin"/>
    <property type="evidence" value="ECO:0007669"/>
    <property type="project" value="UniProtKB-ARBA"/>
</dbReference>
<dbReference type="Gene3D" id="1.10.10.60">
    <property type="entry name" value="Homeodomain-like"/>
    <property type="match status" value="2"/>
</dbReference>
<dbReference type="GO" id="GO:0042393">
    <property type="term" value="F:histone binding"/>
    <property type="evidence" value="ECO:0007669"/>
    <property type="project" value="TreeGrafter"/>
</dbReference>
<dbReference type="SMART" id="SM00490">
    <property type="entry name" value="HELICc"/>
    <property type="match status" value="1"/>
</dbReference>
<dbReference type="PANTHER" id="PTHR45623">
    <property type="entry name" value="CHROMODOMAIN-HELICASE-DNA-BINDING PROTEIN 3-RELATED-RELATED"/>
    <property type="match status" value="1"/>
</dbReference>
<evidence type="ECO:0000256" key="1">
    <source>
        <dbReference type="ARBA" id="ARBA00004123"/>
    </source>
</evidence>
<evidence type="ECO:0000256" key="5">
    <source>
        <dbReference type="ARBA" id="ARBA00022840"/>
    </source>
</evidence>
<dbReference type="InterPro" id="IPR027417">
    <property type="entry name" value="P-loop_NTPase"/>
</dbReference>
<evidence type="ECO:0000259" key="11">
    <source>
        <dbReference type="PROSITE" id="PS51194"/>
    </source>
</evidence>
<dbReference type="PROSITE" id="PS51192">
    <property type="entry name" value="HELICASE_ATP_BIND_1"/>
    <property type="match status" value="1"/>
</dbReference>
<dbReference type="Pfam" id="PF09110">
    <property type="entry name" value="HAND"/>
    <property type="match status" value="1"/>
</dbReference>
<dbReference type="Pfam" id="PF09111">
    <property type="entry name" value="SLIDE"/>
    <property type="match status" value="1"/>
</dbReference>
<feature type="compositionally biased region" description="Basic and acidic residues" evidence="9">
    <location>
        <begin position="1"/>
        <end position="10"/>
    </location>
</feature>
<feature type="coiled-coil region" evidence="8">
    <location>
        <begin position="135"/>
        <end position="162"/>
    </location>
</feature>